<feature type="binding site" evidence="5">
    <location>
        <begin position="251"/>
        <end position="258"/>
    </location>
    <ligand>
        <name>ATP</name>
        <dbReference type="ChEBI" id="CHEBI:30616"/>
    </ligand>
</feature>
<dbReference type="InterPro" id="IPR000212">
    <property type="entry name" value="DNA_helicase_UvrD/REP"/>
</dbReference>
<dbReference type="Gene3D" id="3.40.50.300">
    <property type="entry name" value="P-loop containing nucleotide triphosphate hydrolases"/>
    <property type="match status" value="2"/>
</dbReference>
<name>A0A929FX22_9PSEU</name>
<dbReference type="PROSITE" id="PS51198">
    <property type="entry name" value="UVRD_HELICASE_ATP_BIND"/>
    <property type="match status" value="1"/>
</dbReference>
<dbReference type="GO" id="GO:0003677">
    <property type="term" value="F:DNA binding"/>
    <property type="evidence" value="ECO:0007669"/>
    <property type="project" value="InterPro"/>
</dbReference>
<evidence type="ECO:0000313" key="7">
    <source>
        <dbReference type="EMBL" id="MBE9374196.1"/>
    </source>
</evidence>
<dbReference type="PANTHER" id="PTHR11070:SF45">
    <property type="entry name" value="DNA 3'-5' HELICASE"/>
    <property type="match status" value="1"/>
</dbReference>
<keyword evidence="2 5" id="KW-0378">Hydrolase</keyword>
<dbReference type="InterPro" id="IPR014016">
    <property type="entry name" value="UvrD-like_ATP-bd"/>
</dbReference>
<evidence type="ECO:0000313" key="8">
    <source>
        <dbReference type="Proteomes" id="UP000598360"/>
    </source>
</evidence>
<dbReference type="InterPro" id="IPR027785">
    <property type="entry name" value="UvrD-like_helicase_C"/>
</dbReference>
<feature type="domain" description="UvrD-like helicase ATP-binding" evidence="6">
    <location>
        <begin position="230"/>
        <end position="644"/>
    </location>
</feature>
<evidence type="ECO:0000256" key="2">
    <source>
        <dbReference type="ARBA" id="ARBA00022801"/>
    </source>
</evidence>
<keyword evidence="1 5" id="KW-0547">Nucleotide-binding</keyword>
<dbReference type="EMBL" id="JADEYC010000011">
    <property type="protein sequence ID" value="MBE9374196.1"/>
    <property type="molecule type" value="Genomic_DNA"/>
</dbReference>
<dbReference type="GO" id="GO:0000725">
    <property type="term" value="P:recombinational repair"/>
    <property type="evidence" value="ECO:0007669"/>
    <property type="project" value="TreeGrafter"/>
</dbReference>
<gene>
    <name evidence="7" type="ORF">IQ251_07020</name>
</gene>
<dbReference type="PANTHER" id="PTHR11070">
    <property type="entry name" value="UVRD / RECB / PCRA DNA HELICASE FAMILY MEMBER"/>
    <property type="match status" value="1"/>
</dbReference>
<dbReference type="InterPro" id="IPR027417">
    <property type="entry name" value="P-loop_NTPase"/>
</dbReference>
<comment type="caution">
    <text evidence="7">The sequence shown here is derived from an EMBL/GenBank/DDBJ whole genome shotgun (WGS) entry which is preliminary data.</text>
</comment>
<organism evidence="7 8">
    <name type="scientific">Saccharopolyspora montiporae</name>
    <dbReference type="NCBI Taxonomy" id="2781240"/>
    <lineage>
        <taxon>Bacteria</taxon>
        <taxon>Bacillati</taxon>
        <taxon>Actinomycetota</taxon>
        <taxon>Actinomycetes</taxon>
        <taxon>Pseudonocardiales</taxon>
        <taxon>Pseudonocardiaceae</taxon>
        <taxon>Saccharopolyspora</taxon>
    </lineage>
</organism>
<sequence>MPVRCTADAPGPVRTRGILAGRASAGRGPVPVRIRPEVEPLSSTRVDREAVRTREIAAEQEYVSKLYGKLDLLREETTRRLRETLGQTGGSPQARTERDISTRMYTERLTQLSAVEHGLCFGRIDQDDGETFHIGRLGLFDEDNDYEPLLIDWRAPAARPFYLATAAARDGVRLRRHLRTSWRQVRDFEDEILDLDAAEQGQDLGLAGEATLLARLDARRTGQMQDIVATIQAEQDRIIRAGLNGVLVVQGGPGTGKTAVALHRAAYLLYTFREQLTKRGVLVVGPNTTFLSYIGQVLPSLGETGVLLSTVGGLYPGITATGADSARTAEIKGRESMVKVLTAAVRDRQQVPKDHVEVTFDHEPLHLRKSDATAARAKARRSRKPHNLGRRIFRDAMFEALTTQVADRLGRDLLDRRDLDEIRQELRADAGVAAAVDALWPELTPTQVLDDLLSDATALRSAGRKHLDDDERAQLLRERGAAWTPADVALLDELAELLGEDDTQAQAERDRQQREELAYAQGVLHIMEQDEEIADEERLRVSDVLDAELLAERQGTRSDMTAAQRAAEDRTWTFGHVIVDEAQELSAMAWRVLMRRCPSRSMTLVGDIAQTGALGGASSWDEVLHPYVKDRWKLAELTVNYRTPAEIMDLAANVLSELDTDLAAPSSVRSSGHPPWTREVAERDLGTELVQAVSGELAEIGEGRLAVVVPPHLLERAGERLAAALPEQVVGTEPDDLESPAVVLAVEQVKGLEFDSVLVVEPAAITGETERGLNDLYVALTRATQRLGILHSAPLPAALR</sequence>
<evidence type="ECO:0000256" key="1">
    <source>
        <dbReference type="ARBA" id="ARBA00022741"/>
    </source>
</evidence>
<dbReference type="SUPFAM" id="SSF52540">
    <property type="entry name" value="P-loop containing nucleoside triphosphate hydrolases"/>
    <property type="match status" value="1"/>
</dbReference>
<evidence type="ECO:0000256" key="4">
    <source>
        <dbReference type="ARBA" id="ARBA00022840"/>
    </source>
</evidence>
<evidence type="ECO:0000259" key="6">
    <source>
        <dbReference type="PROSITE" id="PS51198"/>
    </source>
</evidence>
<evidence type="ECO:0000256" key="5">
    <source>
        <dbReference type="PROSITE-ProRule" id="PRU00560"/>
    </source>
</evidence>
<keyword evidence="4 5" id="KW-0067">ATP-binding</keyword>
<protein>
    <submittedName>
        <fullName evidence="7">AAA family ATPase</fullName>
    </submittedName>
</protein>
<reference evidence="7" key="1">
    <citation type="submission" date="2020-10" db="EMBL/GenBank/DDBJ databases">
        <title>Diversity and distribution of actinomycetes associated with coral in the coast of Hainan.</title>
        <authorList>
            <person name="Li F."/>
        </authorList>
    </citation>
    <scope>NUCLEOTIDE SEQUENCE</scope>
    <source>
        <strain evidence="7">HNM0983</strain>
    </source>
</reference>
<dbReference type="GO" id="GO:0005524">
    <property type="term" value="F:ATP binding"/>
    <property type="evidence" value="ECO:0007669"/>
    <property type="project" value="UniProtKB-UniRule"/>
</dbReference>
<accession>A0A929FX22</accession>
<dbReference type="GO" id="GO:0005829">
    <property type="term" value="C:cytosol"/>
    <property type="evidence" value="ECO:0007669"/>
    <property type="project" value="TreeGrafter"/>
</dbReference>
<dbReference type="Pfam" id="PF13538">
    <property type="entry name" value="UvrD_C_2"/>
    <property type="match status" value="1"/>
</dbReference>
<keyword evidence="8" id="KW-1185">Reference proteome</keyword>
<dbReference type="Proteomes" id="UP000598360">
    <property type="component" value="Unassembled WGS sequence"/>
</dbReference>
<dbReference type="GO" id="GO:0043138">
    <property type="term" value="F:3'-5' DNA helicase activity"/>
    <property type="evidence" value="ECO:0007669"/>
    <property type="project" value="TreeGrafter"/>
</dbReference>
<keyword evidence="3 5" id="KW-0347">Helicase</keyword>
<evidence type="ECO:0000256" key="3">
    <source>
        <dbReference type="ARBA" id="ARBA00022806"/>
    </source>
</evidence>
<dbReference type="GO" id="GO:0016787">
    <property type="term" value="F:hydrolase activity"/>
    <property type="evidence" value="ECO:0007669"/>
    <property type="project" value="UniProtKB-UniRule"/>
</dbReference>
<proteinExistence type="predicted"/>
<dbReference type="AlphaFoldDB" id="A0A929FX22"/>